<proteinExistence type="predicted"/>
<dbReference type="AlphaFoldDB" id="A0A444VYP4"/>
<evidence type="ECO:0000256" key="1">
    <source>
        <dbReference type="SAM" id="SignalP"/>
    </source>
</evidence>
<dbReference type="EMBL" id="JUIV01000007">
    <property type="protein sequence ID" value="RYJ38618.1"/>
    <property type="molecule type" value="Genomic_DNA"/>
</dbReference>
<keyword evidence="1" id="KW-0732">Signal</keyword>
<organism evidence="2 3">
    <name type="scientific">Flavobacterium anhuiense</name>
    <dbReference type="NCBI Taxonomy" id="459526"/>
    <lineage>
        <taxon>Bacteria</taxon>
        <taxon>Pseudomonadati</taxon>
        <taxon>Bacteroidota</taxon>
        <taxon>Flavobacteriia</taxon>
        <taxon>Flavobacteriales</taxon>
        <taxon>Flavobacteriaceae</taxon>
        <taxon>Flavobacterium</taxon>
    </lineage>
</organism>
<feature type="chain" id="PRO_5019580814" evidence="1">
    <location>
        <begin position="22"/>
        <end position="448"/>
    </location>
</feature>
<dbReference type="Proteomes" id="UP000290433">
    <property type="component" value="Unassembled WGS sequence"/>
</dbReference>
<evidence type="ECO:0000313" key="2">
    <source>
        <dbReference type="EMBL" id="RYJ38618.1"/>
    </source>
</evidence>
<evidence type="ECO:0000313" key="3">
    <source>
        <dbReference type="Proteomes" id="UP000290433"/>
    </source>
</evidence>
<dbReference type="OrthoDB" id="1150854at2"/>
<protein>
    <submittedName>
        <fullName evidence="2">DUF4302 domain containing protein</fullName>
    </submittedName>
</protein>
<dbReference type="Pfam" id="PF14135">
    <property type="entry name" value="DUF4302"/>
    <property type="match status" value="1"/>
</dbReference>
<accession>A0A444VYP4</accession>
<comment type="caution">
    <text evidence="2">The sequence shown here is derived from an EMBL/GenBank/DDBJ whole genome shotgun (WGS) entry which is preliminary data.</text>
</comment>
<sequence>MKMKQLYKYLFAAILILQLTACNNNTDAEQLFNETPTARLNQQKSELNDALLSSQYGWKAVYFTDNTVLGGYTHLFRFAEDGTVQMASDFDADTKTYKSEYAIQVGSTVSLTFTTKNRIHLLSDSDNYPIPALRAKGYLGDFQFLYYGQENGEIIFRTNRNNRELRFVKATAEDWLNLDQNLVMEQNVIGGEERPLFRLLETNDGTTVHKFDFSFTAATRFANSNSIESGYSVSYNMGVGYTPTGIIVSPAVEVGGQKLSDFTYNDADGSFTATGTGGVSAVIKYTTKPLVLTDDYKFLLPGQPLAWFGFFVDDYTIDSPANSPLFYAELEKVNAALPAGQSIASIQIYANHSIGTFIYYTFVGRNPLQHHVTVQEDAVGKKAILKHKSWNGNTTVATPAFLASIDKYFMDPEGLYVKAESFRLFYSDPVYTFTSASSPFRMTTWKLQ</sequence>
<reference evidence="2 3" key="1">
    <citation type="submission" date="2014-12" db="EMBL/GenBank/DDBJ databases">
        <title>Genome sequence of Flavobacterium anhuiense RCM74.</title>
        <authorList>
            <person name="Kim J.F."/>
            <person name="Song J.Y."/>
            <person name="Kwak M.-J."/>
            <person name="Lee S.-W."/>
        </authorList>
    </citation>
    <scope>NUCLEOTIDE SEQUENCE [LARGE SCALE GENOMIC DNA]</scope>
    <source>
        <strain evidence="2 3">RCM74</strain>
    </source>
</reference>
<name>A0A444VYP4_9FLAO</name>
<gene>
    <name evidence="2" type="ORF">NU08_2204</name>
</gene>
<feature type="signal peptide" evidence="1">
    <location>
        <begin position="1"/>
        <end position="21"/>
    </location>
</feature>
<dbReference type="InterPro" id="IPR025396">
    <property type="entry name" value="DUF4302"/>
</dbReference>